<organism evidence="7 8">
    <name type="scientific">Neotabrizicola shimadae</name>
    <dbReference type="NCBI Taxonomy" id="2807096"/>
    <lineage>
        <taxon>Bacteria</taxon>
        <taxon>Pseudomonadati</taxon>
        <taxon>Pseudomonadota</taxon>
        <taxon>Alphaproteobacteria</taxon>
        <taxon>Rhodobacterales</taxon>
        <taxon>Paracoccaceae</taxon>
        <taxon>Neotabrizicola</taxon>
    </lineage>
</organism>
<proteinExistence type="predicted"/>
<dbReference type="EMBL" id="CP069370">
    <property type="protein sequence ID" value="QYZ68408.1"/>
    <property type="molecule type" value="Genomic_DNA"/>
</dbReference>
<keyword evidence="2 4" id="KW-0238">DNA-binding</keyword>
<dbReference type="InterPro" id="IPR025996">
    <property type="entry name" value="MT1864/Rv1816-like_C"/>
</dbReference>
<feature type="DNA-binding region" description="H-T-H motif" evidence="4">
    <location>
        <begin position="49"/>
        <end position="68"/>
    </location>
</feature>
<keyword evidence="8" id="KW-1185">Reference proteome</keyword>
<sequence length="215" mass="22563">MSSFDPCSPRPPIVPPPTGERPYHHGDLRAALLAAGEAELAERGMEAFSLRQVARRAGVSHAAPAHHFGDARGLLTALAAEGFRTFLATQAAREAKAPADPRSQLMAAGLGYIDFATARPALFRLMFGSDRPDPSNTEMQAAGRAAYQHLVDQVTAAGCGMQEVAAVWSLAHGFADLMSSGRMFPVLGMAPEAREAMICGLIGRLLDGAAGTPSP</sequence>
<dbReference type="PROSITE" id="PS50977">
    <property type="entry name" value="HTH_TETR_2"/>
    <property type="match status" value="1"/>
</dbReference>
<evidence type="ECO:0000256" key="5">
    <source>
        <dbReference type="SAM" id="MobiDB-lite"/>
    </source>
</evidence>
<evidence type="ECO:0000259" key="6">
    <source>
        <dbReference type="PROSITE" id="PS50977"/>
    </source>
</evidence>
<dbReference type="InterPro" id="IPR036271">
    <property type="entry name" value="Tet_transcr_reg_TetR-rel_C_sf"/>
</dbReference>
<gene>
    <name evidence="7" type="ORF">JO391_11480</name>
</gene>
<evidence type="ECO:0000256" key="3">
    <source>
        <dbReference type="ARBA" id="ARBA00023163"/>
    </source>
</evidence>
<feature type="compositionally biased region" description="Pro residues" evidence="5">
    <location>
        <begin position="8"/>
        <end position="19"/>
    </location>
</feature>
<dbReference type="InterPro" id="IPR001647">
    <property type="entry name" value="HTH_TetR"/>
</dbReference>
<dbReference type="GO" id="GO:0003700">
    <property type="term" value="F:DNA-binding transcription factor activity"/>
    <property type="evidence" value="ECO:0007669"/>
    <property type="project" value="TreeGrafter"/>
</dbReference>
<name>A0A8G0ZTI1_9RHOB</name>
<dbReference type="RefSeq" id="WP_220660631.1">
    <property type="nucleotide sequence ID" value="NZ_CP069370.1"/>
</dbReference>
<dbReference type="GO" id="GO:0000976">
    <property type="term" value="F:transcription cis-regulatory region binding"/>
    <property type="evidence" value="ECO:0007669"/>
    <property type="project" value="TreeGrafter"/>
</dbReference>
<dbReference type="InterPro" id="IPR009057">
    <property type="entry name" value="Homeodomain-like_sf"/>
</dbReference>
<dbReference type="SUPFAM" id="SSF48498">
    <property type="entry name" value="Tetracyclin repressor-like, C-terminal domain"/>
    <property type="match status" value="1"/>
</dbReference>
<feature type="domain" description="HTH tetR-type" evidence="6">
    <location>
        <begin position="26"/>
        <end position="86"/>
    </location>
</feature>
<dbReference type="AlphaFoldDB" id="A0A8G0ZTI1"/>
<dbReference type="PANTHER" id="PTHR30055:SF220">
    <property type="entry name" value="TETR-FAMILY REGULATORY PROTEIN"/>
    <property type="match status" value="1"/>
</dbReference>
<evidence type="ECO:0000256" key="2">
    <source>
        <dbReference type="ARBA" id="ARBA00023125"/>
    </source>
</evidence>
<feature type="region of interest" description="Disordered" evidence="5">
    <location>
        <begin position="1"/>
        <end position="24"/>
    </location>
</feature>
<dbReference type="Proteomes" id="UP000826300">
    <property type="component" value="Chromosome"/>
</dbReference>
<dbReference type="Gene3D" id="1.10.357.10">
    <property type="entry name" value="Tetracycline Repressor, domain 2"/>
    <property type="match status" value="1"/>
</dbReference>
<dbReference type="Pfam" id="PF00440">
    <property type="entry name" value="TetR_N"/>
    <property type="match status" value="1"/>
</dbReference>
<keyword evidence="1" id="KW-0805">Transcription regulation</keyword>
<dbReference type="InterPro" id="IPR050109">
    <property type="entry name" value="HTH-type_TetR-like_transc_reg"/>
</dbReference>
<dbReference type="Pfam" id="PF13305">
    <property type="entry name" value="TetR_C_33"/>
    <property type="match status" value="1"/>
</dbReference>
<evidence type="ECO:0000256" key="1">
    <source>
        <dbReference type="ARBA" id="ARBA00023015"/>
    </source>
</evidence>
<reference evidence="7" key="1">
    <citation type="submission" date="2021-02" db="EMBL/GenBank/DDBJ databases">
        <title>Rhodobacter shimadae sp. nov., an aerobic anoxygenic phototrophic bacterium isolated from a hot spring.</title>
        <authorList>
            <person name="Muramatsu S."/>
            <person name="Haruta S."/>
            <person name="Hirose S."/>
            <person name="Hanada S."/>
        </authorList>
    </citation>
    <scope>NUCLEOTIDE SEQUENCE</scope>
    <source>
        <strain evidence="7">N10</strain>
    </source>
</reference>
<protein>
    <submittedName>
        <fullName evidence="7">TetR/AcrR family transcriptional regulator</fullName>
    </submittedName>
</protein>
<evidence type="ECO:0000256" key="4">
    <source>
        <dbReference type="PROSITE-ProRule" id="PRU00335"/>
    </source>
</evidence>
<dbReference type="SUPFAM" id="SSF46689">
    <property type="entry name" value="Homeodomain-like"/>
    <property type="match status" value="1"/>
</dbReference>
<evidence type="ECO:0000313" key="7">
    <source>
        <dbReference type="EMBL" id="QYZ68408.1"/>
    </source>
</evidence>
<evidence type="ECO:0000313" key="8">
    <source>
        <dbReference type="Proteomes" id="UP000826300"/>
    </source>
</evidence>
<dbReference type="PANTHER" id="PTHR30055">
    <property type="entry name" value="HTH-TYPE TRANSCRIPTIONAL REGULATOR RUTR"/>
    <property type="match status" value="1"/>
</dbReference>
<accession>A0A8G0ZTI1</accession>
<dbReference type="KEGG" id="nsm:JO391_11480"/>
<keyword evidence="3" id="KW-0804">Transcription</keyword>